<gene>
    <name evidence="2" type="ORF">C5Y98_00180</name>
</gene>
<sequence>MATRLSIYALFVCFILCALLPQLSADEPKLEPLGINLEGYDYPFPVHYLKLKEQGQDLELAYMDVQPETPNGHTIILMHGKNFCGAYWKRTASDLAAAGFRVVIPDQIGFGKSTKADQIQYSFQMMARHMEQLLDELKIENTAVLGHSMGGMVATRFALDYPNRTEKLILCNPIGLEDWKAKGVPYRSIDAWEASELKKSPAGIRKYQLESYYDGKWKEQYDPWVELLARPTLSPEYPRLAHVNALTYDMIFTQPVCYEFGNLKMPTLLIIGQRDRTALGKDAVSAELKAELGDYPQLGRQTQQAIPGSQLVELEGIGHLPPIEAYEQFFPPLIGFLEDK</sequence>
<dbReference type="PRINTS" id="PR00111">
    <property type="entry name" value="ABHYDROLASE"/>
</dbReference>
<dbReference type="GO" id="GO:0046464">
    <property type="term" value="P:acylglycerol catabolic process"/>
    <property type="evidence" value="ECO:0007669"/>
    <property type="project" value="TreeGrafter"/>
</dbReference>
<comment type="caution">
    <text evidence="2">The sequence shown here is derived from an EMBL/GenBank/DDBJ whole genome shotgun (WGS) entry which is preliminary data.</text>
</comment>
<dbReference type="InterPro" id="IPR000639">
    <property type="entry name" value="Epox_hydrolase-like"/>
</dbReference>
<dbReference type="InterPro" id="IPR000073">
    <property type="entry name" value="AB_hydrolase_1"/>
</dbReference>
<dbReference type="GO" id="GO:0016020">
    <property type="term" value="C:membrane"/>
    <property type="evidence" value="ECO:0007669"/>
    <property type="project" value="TreeGrafter"/>
</dbReference>
<feature type="domain" description="AB hydrolase-1" evidence="1">
    <location>
        <begin position="74"/>
        <end position="176"/>
    </location>
</feature>
<name>A0A2S8GFW2_9BACT</name>
<dbReference type="GO" id="GO:0047372">
    <property type="term" value="F:monoacylglycerol lipase activity"/>
    <property type="evidence" value="ECO:0007669"/>
    <property type="project" value="TreeGrafter"/>
</dbReference>
<dbReference type="SUPFAM" id="SSF53474">
    <property type="entry name" value="alpha/beta-Hydrolases"/>
    <property type="match status" value="1"/>
</dbReference>
<evidence type="ECO:0000313" key="3">
    <source>
        <dbReference type="Proteomes" id="UP000239388"/>
    </source>
</evidence>
<dbReference type="RefSeq" id="WP_105350404.1">
    <property type="nucleotide sequence ID" value="NZ_PUIB01000001.1"/>
</dbReference>
<dbReference type="PANTHER" id="PTHR43798:SF33">
    <property type="entry name" value="HYDROLASE, PUTATIVE (AFU_ORTHOLOGUE AFUA_2G14860)-RELATED"/>
    <property type="match status" value="1"/>
</dbReference>
<accession>A0A2S8GFW2</accession>
<dbReference type="EMBL" id="PUIB01000001">
    <property type="protein sequence ID" value="PQO43367.1"/>
    <property type="molecule type" value="Genomic_DNA"/>
</dbReference>
<protein>
    <submittedName>
        <fullName evidence="2">Alpha/beta hydrolase</fullName>
    </submittedName>
</protein>
<reference evidence="2 3" key="1">
    <citation type="submission" date="2018-02" db="EMBL/GenBank/DDBJ databases">
        <title>Comparative genomes isolates from brazilian mangrove.</title>
        <authorList>
            <person name="Araujo J.E."/>
            <person name="Taketani R.G."/>
            <person name="Silva M.C.P."/>
            <person name="Loureco M.V."/>
            <person name="Andreote F.D."/>
        </authorList>
    </citation>
    <scope>NUCLEOTIDE SEQUENCE [LARGE SCALE GENOMIC DNA]</scope>
    <source>
        <strain evidence="2 3">NAP PRIS-MGV</strain>
    </source>
</reference>
<organism evidence="2 3">
    <name type="scientific">Blastopirellula marina</name>
    <dbReference type="NCBI Taxonomy" id="124"/>
    <lineage>
        <taxon>Bacteria</taxon>
        <taxon>Pseudomonadati</taxon>
        <taxon>Planctomycetota</taxon>
        <taxon>Planctomycetia</taxon>
        <taxon>Pirellulales</taxon>
        <taxon>Pirellulaceae</taxon>
        <taxon>Blastopirellula</taxon>
    </lineage>
</organism>
<dbReference type="InterPro" id="IPR029058">
    <property type="entry name" value="AB_hydrolase_fold"/>
</dbReference>
<dbReference type="PRINTS" id="PR00412">
    <property type="entry name" value="EPOXHYDRLASE"/>
</dbReference>
<evidence type="ECO:0000259" key="1">
    <source>
        <dbReference type="Pfam" id="PF00561"/>
    </source>
</evidence>
<keyword evidence="2" id="KW-0378">Hydrolase</keyword>
<proteinExistence type="predicted"/>
<dbReference type="Proteomes" id="UP000239388">
    <property type="component" value="Unassembled WGS sequence"/>
</dbReference>
<dbReference type="PANTHER" id="PTHR43798">
    <property type="entry name" value="MONOACYLGLYCEROL LIPASE"/>
    <property type="match status" value="1"/>
</dbReference>
<dbReference type="OrthoDB" id="9806902at2"/>
<dbReference type="AlphaFoldDB" id="A0A2S8GFW2"/>
<dbReference type="InterPro" id="IPR050266">
    <property type="entry name" value="AB_hydrolase_sf"/>
</dbReference>
<dbReference type="Gene3D" id="3.40.50.1820">
    <property type="entry name" value="alpha/beta hydrolase"/>
    <property type="match status" value="1"/>
</dbReference>
<evidence type="ECO:0000313" key="2">
    <source>
        <dbReference type="EMBL" id="PQO43367.1"/>
    </source>
</evidence>
<dbReference type="Pfam" id="PF00561">
    <property type="entry name" value="Abhydrolase_1"/>
    <property type="match status" value="1"/>
</dbReference>